<evidence type="ECO:0000313" key="3">
    <source>
        <dbReference type="Proteomes" id="UP001203297"/>
    </source>
</evidence>
<keyword evidence="3" id="KW-1185">Reference proteome</keyword>
<name>A0AAD4QJM0_9AGAM</name>
<sequence length="63" mass="7026">GISMCLSASQFCHGDAKLCTSNGQLWMALSATMFGTSYSPLSMKLIPLLCIFFHIYVTYSQYF</sequence>
<feature type="non-terminal residue" evidence="2">
    <location>
        <position position="1"/>
    </location>
</feature>
<keyword evidence="1" id="KW-1133">Transmembrane helix</keyword>
<organism evidence="2 3">
    <name type="scientific">Multifurca ochricompacta</name>
    <dbReference type="NCBI Taxonomy" id="376703"/>
    <lineage>
        <taxon>Eukaryota</taxon>
        <taxon>Fungi</taxon>
        <taxon>Dikarya</taxon>
        <taxon>Basidiomycota</taxon>
        <taxon>Agaricomycotina</taxon>
        <taxon>Agaricomycetes</taxon>
        <taxon>Russulales</taxon>
        <taxon>Russulaceae</taxon>
        <taxon>Multifurca</taxon>
    </lineage>
</organism>
<evidence type="ECO:0000313" key="2">
    <source>
        <dbReference type="EMBL" id="KAI0298176.1"/>
    </source>
</evidence>
<dbReference type="EMBL" id="WTXG01000030">
    <property type="protein sequence ID" value="KAI0298176.1"/>
    <property type="molecule type" value="Genomic_DNA"/>
</dbReference>
<keyword evidence="1" id="KW-0812">Transmembrane</keyword>
<proteinExistence type="predicted"/>
<dbReference type="Proteomes" id="UP001203297">
    <property type="component" value="Unassembled WGS sequence"/>
</dbReference>
<evidence type="ECO:0000256" key="1">
    <source>
        <dbReference type="SAM" id="Phobius"/>
    </source>
</evidence>
<comment type="caution">
    <text evidence="2">The sequence shown here is derived from an EMBL/GenBank/DDBJ whole genome shotgun (WGS) entry which is preliminary data.</text>
</comment>
<dbReference type="AlphaFoldDB" id="A0AAD4QJM0"/>
<gene>
    <name evidence="2" type="ORF">B0F90DRAFT_1632958</name>
</gene>
<accession>A0AAD4QJM0</accession>
<feature type="transmembrane region" description="Helical" evidence="1">
    <location>
        <begin position="41"/>
        <end position="59"/>
    </location>
</feature>
<keyword evidence="1" id="KW-0472">Membrane</keyword>
<reference evidence="2" key="1">
    <citation type="journal article" date="2022" name="New Phytol.">
        <title>Evolutionary transition to the ectomycorrhizal habit in the genomes of a hyperdiverse lineage of mushroom-forming fungi.</title>
        <authorList>
            <person name="Looney B."/>
            <person name="Miyauchi S."/>
            <person name="Morin E."/>
            <person name="Drula E."/>
            <person name="Courty P.E."/>
            <person name="Kohler A."/>
            <person name="Kuo A."/>
            <person name="LaButti K."/>
            <person name="Pangilinan J."/>
            <person name="Lipzen A."/>
            <person name="Riley R."/>
            <person name="Andreopoulos W."/>
            <person name="He G."/>
            <person name="Johnson J."/>
            <person name="Nolan M."/>
            <person name="Tritt A."/>
            <person name="Barry K.W."/>
            <person name="Grigoriev I.V."/>
            <person name="Nagy L.G."/>
            <person name="Hibbett D."/>
            <person name="Henrissat B."/>
            <person name="Matheny P.B."/>
            <person name="Labbe J."/>
            <person name="Martin F.M."/>
        </authorList>
    </citation>
    <scope>NUCLEOTIDE SEQUENCE</scope>
    <source>
        <strain evidence="2">BPL690</strain>
    </source>
</reference>
<protein>
    <submittedName>
        <fullName evidence="2">Uncharacterized protein</fullName>
    </submittedName>
</protein>